<evidence type="ECO:0000256" key="4">
    <source>
        <dbReference type="ARBA" id="ARBA00023212"/>
    </source>
</evidence>
<dbReference type="GO" id="GO:0051011">
    <property type="term" value="F:microtubule minus-end binding"/>
    <property type="evidence" value="ECO:0007669"/>
    <property type="project" value="TreeGrafter"/>
</dbReference>
<dbReference type="GO" id="GO:0005816">
    <property type="term" value="C:spindle pole body"/>
    <property type="evidence" value="ECO:0007669"/>
    <property type="project" value="UniProtKB-ARBA"/>
</dbReference>
<reference evidence="9" key="1">
    <citation type="submission" date="2022-07" db="EMBL/GenBank/DDBJ databases">
        <title>Phylogenomic reconstructions and comparative analyses of Kickxellomycotina fungi.</title>
        <authorList>
            <person name="Reynolds N.K."/>
            <person name="Stajich J.E."/>
            <person name="Barry K."/>
            <person name="Grigoriev I.V."/>
            <person name="Crous P."/>
            <person name="Smith M.E."/>
        </authorList>
    </citation>
    <scope>NUCLEOTIDE SEQUENCE</scope>
    <source>
        <strain evidence="9">BCRC 34381</strain>
    </source>
</reference>
<dbReference type="GO" id="GO:0007020">
    <property type="term" value="P:microtubule nucleation"/>
    <property type="evidence" value="ECO:0007669"/>
    <property type="project" value="InterPro"/>
</dbReference>
<dbReference type="GO" id="GO:0000278">
    <property type="term" value="P:mitotic cell cycle"/>
    <property type="evidence" value="ECO:0007669"/>
    <property type="project" value="TreeGrafter"/>
</dbReference>
<dbReference type="Proteomes" id="UP001143981">
    <property type="component" value="Unassembled WGS sequence"/>
</dbReference>
<dbReference type="EMBL" id="JANBOI010000554">
    <property type="protein sequence ID" value="KAJ1729772.1"/>
    <property type="molecule type" value="Genomic_DNA"/>
</dbReference>
<dbReference type="GO" id="GO:0051225">
    <property type="term" value="P:spindle assembly"/>
    <property type="evidence" value="ECO:0007669"/>
    <property type="project" value="TreeGrafter"/>
</dbReference>
<feature type="region of interest" description="Disordered" evidence="6">
    <location>
        <begin position="1"/>
        <end position="71"/>
    </location>
</feature>
<dbReference type="Pfam" id="PF17681">
    <property type="entry name" value="GCP_N_terminal"/>
    <property type="match status" value="2"/>
</dbReference>
<dbReference type="InterPro" id="IPR041470">
    <property type="entry name" value="GCP_N"/>
</dbReference>
<evidence type="ECO:0000256" key="1">
    <source>
        <dbReference type="ARBA" id="ARBA00010337"/>
    </source>
</evidence>
<evidence type="ECO:0000259" key="8">
    <source>
        <dbReference type="Pfam" id="PF17681"/>
    </source>
</evidence>
<feature type="domain" description="Gamma tubulin complex component protein N-terminal" evidence="8">
    <location>
        <begin position="147"/>
        <end position="291"/>
    </location>
</feature>
<keyword evidence="3 5" id="KW-0493">Microtubule</keyword>
<keyword evidence="2 5" id="KW-0963">Cytoplasm</keyword>
<feature type="compositionally biased region" description="Basic and acidic residues" evidence="6">
    <location>
        <begin position="1"/>
        <end position="17"/>
    </location>
</feature>
<dbReference type="OrthoDB" id="2192946at2759"/>
<dbReference type="GO" id="GO:0005874">
    <property type="term" value="C:microtubule"/>
    <property type="evidence" value="ECO:0007669"/>
    <property type="project" value="UniProtKB-KW"/>
</dbReference>
<keyword evidence="10" id="KW-1185">Reference proteome</keyword>
<dbReference type="PANTHER" id="PTHR19302">
    <property type="entry name" value="GAMMA TUBULIN COMPLEX PROTEIN"/>
    <property type="match status" value="1"/>
</dbReference>
<dbReference type="GO" id="GO:0051321">
    <property type="term" value="P:meiotic cell cycle"/>
    <property type="evidence" value="ECO:0007669"/>
    <property type="project" value="TreeGrafter"/>
</dbReference>
<feature type="region of interest" description="Disordered" evidence="6">
    <location>
        <begin position="297"/>
        <end position="371"/>
    </location>
</feature>
<protein>
    <recommendedName>
        <fullName evidence="5">Spindle pole body component</fullName>
    </recommendedName>
</protein>
<dbReference type="Gene3D" id="1.20.120.1900">
    <property type="entry name" value="Gamma-tubulin complex, C-terminal domain"/>
    <property type="match status" value="1"/>
</dbReference>
<name>A0A9W7Y6Q2_9FUNG</name>
<comment type="similarity">
    <text evidence="1 5">Belongs to the TUBGCP family.</text>
</comment>
<feature type="region of interest" description="Disordered" evidence="6">
    <location>
        <begin position="522"/>
        <end position="545"/>
    </location>
</feature>
<dbReference type="InterPro" id="IPR040457">
    <property type="entry name" value="GCP_C"/>
</dbReference>
<dbReference type="InterPro" id="IPR007259">
    <property type="entry name" value="GCP"/>
</dbReference>
<organism evidence="9 10">
    <name type="scientific">Coemansia biformis</name>
    <dbReference type="NCBI Taxonomy" id="1286918"/>
    <lineage>
        <taxon>Eukaryota</taxon>
        <taxon>Fungi</taxon>
        <taxon>Fungi incertae sedis</taxon>
        <taxon>Zoopagomycota</taxon>
        <taxon>Kickxellomycotina</taxon>
        <taxon>Kickxellomycetes</taxon>
        <taxon>Kickxellales</taxon>
        <taxon>Kickxellaceae</taxon>
        <taxon>Coemansia</taxon>
    </lineage>
</organism>
<dbReference type="AlphaFoldDB" id="A0A9W7Y6Q2"/>
<comment type="caution">
    <text evidence="9">The sequence shown here is derived from an EMBL/GenBank/DDBJ whole genome shotgun (WGS) entry which is preliminary data.</text>
</comment>
<dbReference type="GO" id="GO:0000930">
    <property type="term" value="C:gamma-tubulin complex"/>
    <property type="evidence" value="ECO:0007669"/>
    <property type="project" value="UniProtKB-ARBA"/>
</dbReference>
<keyword evidence="4 5" id="KW-0206">Cytoskeleton</keyword>
<dbReference type="GO" id="GO:0031122">
    <property type="term" value="P:cytoplasmic microtubule organization"/>
    <property type="evidence" value="ECO:0007669"/>
    <property type="project" value="TreeGrafter"/>
</dbReference>
<evidence type="ECO:0000256" key="6">
    <source>
        <dbReference type="SAM" id="MobiDB-lite"/>
    </source>
</evidence>
<dbReference type="GO" id="GO:0000922">
    <property type="term" value="C:spindle pole"/>
    <property type="evidence" value="ECO:0007669"/>
    <property type="project" value="InterPro"/>
</dbReference>
<evidence type="ECO:0000256" key="2">
    <source>
        <dbReference type="ARBA" id="ARBA00022490"/>
    </source>
</evidence>
<accession>A0A9W7Y6Q2</accession>
<feature type="compositionally biased region" description="Basic and acidic residues" evidence="6">
    <location>
        <begin position="305"/>
        <end position="326"/>
    </location>
</feature>
<dbReference type="GO" id="GO:0043015">
    <property type="term" value="F:gamma-tubulin binding"/>
    <property type="evidence" value="ECO:0007669"/>
    <property type="project" value="InterPro"/>
</dbReference>
<evidence type="ECO:0000313" key="9">
    <source>
        <dbReference type="EMBL" id="KAJ1729772.1"/>
    </source>
</evidence>
<sequence>MSGHDYDYGDDFVEVRRGGQLGPPSYATELETEREFSHPGLLRSQRERADSVAFTPQDSYGRTTHSEAGDSADDQAYFSTKHHQFESSFRGVRRRERAPLAPRLWDMRRISVDEEPSGASYAPQGATYDNEVELRALPAELQELAVIEDILSLLIGVNGRYLSFRYPPHATVWRVRTEVDDALAAPVWISPTLARMANKILPLVLMHKRVEYFTTAYARREAGLVNQALCAAINTVLRDYYTAISTLENLERTSTASSPYTLQQLWYHLYPHMQMFERLMHLIDEVQKKDLPRATKAAATTAVDTPRENEGFATATDRRMDTESEAGRLAGDDVMAGHGRMEPGGGERGDGGDEDGEGDSDSGDGEDDYEPSELFVVRGGHTLNIISDLIRLRGGDVATRQLYEFLLTKASAPFLQMLAHWLRTGELEDSRPANPGGEFMVASDSGAAAARYFVGGDASDDDLGDESTARPRLVGFVSVQELTPAFLRPYAEKIVRTGEYLNILRAHGVDLRTLDAPDIAPLSLNGAPEPDASGRGRAGSSPAVSGGWPAEAAGLNSLLNPQMLMHQIDQAYLRANQALLNVLFQGGQMMAYMNAVKRYLLFETSDFLTHFLDLAKVEVARQPKDMSSSRLQSFLDLALLNPASVSHDDPLRDIVRVTIESVDLVETMRNINVGRDNANASALPASRRLTRGTAAVGGTFLGTSIVGDNFLTGDQFMALQLQIPFPFTVVLDREALVNYTAMSRLLLALKQTEQALVTSWTLDLRLEDPPVEASGLTGMDAKLAGARRAVFLRIHTVRHRMTMAVQQILFYCFWDVIEPQWTRMVGLMESAKTVDDLCRIHMQHLELMFQQCGLTATKLPKIIVELLMRASKFVSYVSKITTAKSSLLRSTGSASAQKTVSGKLLAEINMESSDPEAQYAKLQAAAKRVDQLDGYWNEQLKILLKALNHYARKFEVSYLALAVRLDCYRGDDGMPVR</sequence>
<dbReference type="PANTHER" id="PTHR19302:SF13">
    <property type="entry name" value="GAMMA-TUBULIN COMPLEX COMPONENT 2"/>
    <property type="match status" value="1"/>
</dbReference>
<feature type="compositionally biased region" description="Acidic residues" evidence="6">
    <location>
        <begin position="352"/>
        <end position="371"/>
    </location>
</feature>
<dbReference type="InterPro" id="IPR042241">
    <property type="entry name" value="GCP_C_sf"/>
</dbReference>
<dbReference type="Pfam" id="PF04130">
    <property type="entry name" value="GCP_C_terminal"/>
    <property type="match status" value="1"/>
</dbReference>
<evidence type="ECO:0000259" key="7">
    <source>
        <dbReference type="Pfam" id="PF04130"/>
    </source>
</evidence>
<feature type="compositionally biased region" description="Polar residues" evidence="6">
    <location>
        <begin position="54"/>
        <end position="63"/>
    </location>
</feature>
<evidence type="ECO:0000313" key="10">
    <source>
        <dbReference type="Proteomes" id="UP001143981"/>
    </source>
</evidence>
<feature type="compositionally biased region" description="Basic and acidic residues" evidence="6">
    <location>
        <begin position="339"/>
        <end position="351"/>
    </location>
</feature>
<evidence type="ECO:0000256" key="5">
    <source>
        <dbReference type="RuleBase" id="RU363050"/>
    </source>
</evidence>
<evidence type="ECO:0000256" key="3">
    <source>
        <dbReference type="ARBA" id="ARBA00022701"/>
    </source>
</evidence>
<comment type="subcellular location">
    <subcellularLocation>
        <location evidence="5">Cytoplasm</location>
        <location evidence="5">Cytoskeleton</location>
        <location evidence="5">Microtubule organizing center</location>
    </subcellularLocation>
</comment>
<proteinExistence type="inferred from homology"/>
<feature type="domain" description="Gamma tubulin complex component C-terminal" evidence="7">
    <location>
        <begin position="592"/>
        <end position="967"/>
    </location>
</feature>
<gene>
    <name evidence="9" type="primary">alp4</name>
    <name evidence="9" type="ORF">LPJ61_003361</name>
</gene>
<feature type="domain" description="Gamma tubulin complex component protein N-terminal" evidence="8">
    <location>
        <begin position="378"/>
        <end position="585"/>
    </location>
</feature>